<sequence length="69" mass="7669">VADPLQFGAVEMLTQKAGEGAVFLSAGVEPPAQVLARQAPTRPQGFHLYLHIDDARRRPHGRYFLRFPV</sequence>
<dbReference type="EMBL" id="UINC01171178">
    <property type="protein sequence ID" value="SVD75604.1"/>
    <property type="molecule type" value="Genomic_DNA"/>
</dbReference>
<name>A0A382XXH5_9ZZZZ</name>
<protein>
    <submittedName>
        <fullName evidence="1">Uncharacterized protein</fullName>
    </submittedName>
</protein>
<feature type="non-terminal residue" evidence="1">
    <location>
        <position position="69"/>
    </location>
</feature>
<gene>
    <name evidence="1" type="ORF">METZ01_LOCUS428458</name>
</gene>
<feature type="non-terminal residue" evidence="1">
    <location>
        <position position="1"/>
    </location>
</feature>
<evidence type="ECO:0000313" key="1">
    <source>
        <dbReference type="EMBL" id="SVD75604.1"/>
    </source>
</evidence>
<dbReference type="AlphaFoldDB" id="A0A382XXH5"/>
<accession>A0A382XXH5</accession>
<reference evidence="1" key="1">
    <citation type="submission" date="2018-05" db="EMBL/GenBank/DDBJ databases">
        <authorList>
            <person name="Lanie J.A."/>
            <person name="Ng W.-L."/>
            <person name="Kazmierczak K.M."/>
            <person name="Andrzejewski T.M."/>
            <person name="Davidsen T.M."/>
            <person name="Wayne K.J."/>
            <person name="Tettelin H."/>
            <person name="Glass J.I."/>
            <person name="Rusch D."/>
            <person name="Podicherti R."/>
            <person name="Tsui H.-C.T."/>
            <person name="Winkler M.E."/>
        </authorList>
    </citation>
    <scope>NUCLEOTIDE SEQUENCE</scope>
</reference>
<organism evidence="1">
    <name type="scientific">marine metagenome</name>
    <dbReference type="NCBI Taxonomy" id="408172"/>
    <lineage>
        <taxon>unclassified sequences</taxon>
        <taxon>metagenomes</taxon>
        <taxon>ecological metagenomes</taxon>
    </lineage>
</organism>
<proteinExistence type="predicted"/>